<sequence length="209" mass="23353">MDEEDIEGFWEEYTKMFPKEREKLWSYLVDGLKRYHELLKAATISGWVLWSVFSFLPVRPIKFLAGNNPQERSSIEERHYSRATSQYNKCSASRLKKYVAAARIFGGLGAPPGEMWSRWNAGKAPGDLVASLPRPSAGSGTPVALLTPSRFGYWESPPCYASATELPVSADRSIHEISSIVAGRDGGKRQCKYGRGKCNARWLVVGFVV</sequence>
<keyword evidence="3" id="KW-1185">Reference proteome</keyword>
<name>A0A8J6H4N8_TENMO</name>
<evidence type="ECO:0000259" key="1">
    <source>
        <dbReference type="Pfam" id="PF14775"/>
    </source>
</evidence>
<dbReference type="InterPro" id="IPR029440">
    <property type="entry name" value="DRC1_C"/>
</dbReference>
<comment type="caution">
    <text evidence="2">The sequence shown here is derived from an EMBL/GenBank/DDBJ whole genome shotgun (WGS) entry which is preliminary data.</text>
</comment>
<reference evidence="2" key="2">
    <citation type="submission" date="2021-08" db="EMBL/GenBank/DDBJ databases">
        <authorList>
            <person name="Eriksson T."/>
        </authorList>
    </citation>
    <scope>NUCLEOTIDE SEQUENCE</scope>
    <source>
        <strain evidence="2">Stoneville</strain>
        <tissue evidence="2">Whole head</tissue>
    </source>
</reference>
<proteinExistence type="predicted"/>
<organism evidence="2 3">
    <name type="scientific">Tenebrio molitor</name>
    <name type="common">Yellow mealworm beetle</name>
    <dbReference type="NCBI Taxonomy" id="7067"/>
    <lineage>
        <taxon>Eukaryota</taxon>
        <taxon>Metazoa</taxon>
        <taxon>Ecdysozoa</taxon>
        <taxon>Arthropoda</taxon>
        <taxon>Hexapoda</taxon>
        <taxon>Insecta</taxon>
        <taxon>Pterygota</taxon>
        <taxon>Neoptera</taxon>
        <taxon>Endopterygota</taxon>
        <taxon>Coleoptera</taxon>
        <taxon>Polyphaga</taxon>
        <taxon>Cucujiformia</taxon>
        <taxon>Tenebrionidae</taxon>
        <taxon>Tenebrio</taxon>
    </lineage>
</organism>
<evidence type="ECO:0000313" key="2">
    <source>
        <dbReference type="EMBL" id="KAH0807896.1"/>
    </source>
</evidence>
<accession>A0A8J6H4N8</accession>
<dbReference type="Proteomes" id="UP000719412">
    <property type="component" value="Unassembled WGS sequence"/>
</dbReference>
<gene>
    <name evidence="2" type="ORF">GEV33_014895</name>
</gene>
<feature type="domain" description="Dynein regulatory complex protein 1 C-terminal" evidence="1">
    <location>
        <begin position="9"/>
        <end position="40"/>
    </location>
</feature>
<dbReference type="EMBL" id="JABDTM020029579">
    <property type="protein sequence ID" value="KAH0807896.1"/>
    <property type="molecule type" value="Genomic_DNA"/>
</dbReference>
<evidence type="ECO:0000313" key="3">
    <source>
        <dbReference type="Proteomes" id="UP000719412"/>
    </source>
</evidence>
<dbReference type="AlphaFoldDB" id="A0A8J6H4N8"/>
<dbReference type="Pfam" id="PF14775">
    <property type="entry name" value="NYD-SP28_assoc"/>
    <property type="match status" value="1"/>
</dbReference>
<protein>
    <recommendedName>
        <fullName evidence="1">Dynein regulatory complex protein 1 C-terminal domain-containing protein</fullName>
    </recommendedName>
</protein>
<reference evidence="2" key="1">
    <citation type="journal article" date="2020" name="J Insects Food Feed">
        <title>The yellow mealworm (Tenebrio molitor) genome: a resource for the emerging insects as food and feed industry.</title>
        <authorList>
            <person name="Eriksson T."/>
            <person name="Andere A."/>
            <person name="Kelstrup H."/>
            <person name="Emery V."/>
            <person name="Picard C."/>
        </authorList>
    </citation>
    <scope>NUCLEOTIDE SEQUENCE</scope>
    <source>
        <strain evidence="2">Stoneville</strain>
        <tissue evidence="2">Whole head</tissue>
    </source>
</reference>